<evidence type="ECO:0000256" key="3">
    <source>
        <dbReference type="SAM" id="MobiDB-lite"/>
    </source>
</evidence>
<keyword evidence="2" id="KW-0677">Repeat</keyword>
<dbReference type="Gene3D" id="2.160.10.10">
    <property type="entry name" value="Hexapeptide repeat proteins"/>
    <property type="match status" value="1"/>
</dbReference>
<dbReference type="PANTHER" id="PTHR43300:SF7">
    <property type="entry name" value="UDP-N-ACETYLBACILLOSAMINE N-ACETYLTRANSFERASE"/>
    <property type="match status" value="1"/>
</dbReference>
<dbReference type="CDD" id="cd03360">
    <property type="entry name" value="LbH_AT_putative"/>
    <property type="match status" value="1"/>
</dbReference>
<dbReference type="InterPro" id="IPR041561">
    <property type="entry name" value="PglD_N"/>
</dbReference>
<sequence>MTTVLSIPTTPHRGPGGRPTESAPVALWHTGGLMNQMVDGHLGVNPIGATMTTAEATTRPSDLVIVGTGGMAREIFGIVRAINARGGESSFWHVLGFVDDHPVDSNLKLVHRLGARLLGPIRLLAELPSDTYIALGVGDPRRRRRTDEAIRGYGLAAASLVHPNAEIGADCVFAEGLVAAGGARVTTNVVLGRHVHLNQNCAVGHDNRLDDFVSVNPLAAISGYCRLEEAAMVGSAAVVLPKLTVGSGAVVGAAACVTRDVPPGAVVKGVPAR</sequence>
<protein>
    <recommendedName>
        <fullName evidence="4">PglD N-terminal domain-containing protein</fullName>
    </recommendedName>
</protein>
<keyword evidence="1" id="KW-0808">Transferase</keyword>
<evidence type="ECO:0000256" key="1">
    <source>
        <dbReference type="ARBA" id="ARBA00022679"/>
    </source>
</evidence>
<dbReference type="Pfam" id="PF17836">
    <property type="entry name" value="PglD_N"/>
    <property type="match status" value="1"/>
</dbReference>
<dbReference type="InterPro" id="IPR011004">
    <property type="entry name" value="Trimer_LpxA-like_sf"/>
</dbReference>
<dbReference type="SUPFAM" id="SSF51161">
    <property type="entry name" value="Trimeric LpxA-like enzymes"/>
    <property type="match status" value="1"/>
</dbReference>
<reference evidence="5 6" key="1">
    <citation type="submission" date="2021-01" db="EMBL/GenBank/DDBJ databases">
        <title>Whole genome shotgun sequence of Verrucosispora qiuiae NBRC 106684.</title>
        <authorList>
            <person name="Komaki H."/>
            <person name="Tamura T."/>
        </authorList>
    </citation>
    <scope>NUCLEOTIDE SEQUENCE [LARGE SCALE GENOMIC DNA]</scope>
    <source>
        <strain evidence="5 6">NBRC 106684</strain>
    </source>
</reference>
<dbReference type="InterPro" id="IPR050179">
    <property type="entry name" value="Trans_hexapeptide_repeat"/>
</dbReference>
<feature type="domain" description="PglD N-terminal" evidence="4">
    <location>
        <begin position="62"/>
        <end position="145"/>
    </location>
</feature>
<dbReference type="Gene3D" id="3.40.50.20">
    <property type="match status" value="1"/>
</dbReference>
<comment type="caution">
    <text evidence="5">The sequence shown here is derived from an EMBL/GenBank/DDBJ whole genome shotgun (WGS) entry which is preliminary data.</text>
</comment>
<dbReference type="EMBL" id="BOPC01000038">
    <property type="protein sequence ID" value="GIJ27863.1"/>
    <property type="molecule type" value="Genomic_DNA"/>
</dbReference>
<proteinExistence type="predicted"/>
<dbReference type="InterPro" id="IPR018357">
    <property type="entry name" value="Hexapep_transf_CS"/>
</dbReference>
<accession>A0ABQ4JCI2</accession>
<gene>
    <name evidence="5" type="ORF">Vqi01_30250</name>
</gene>
<organism evidence="5 6">
    <name type="scientific">Micromonospora qiuiae</name>
    <dbReference type="NCBI Taxonomy" id="502268"/>
    <lineage>
        <taxon>Bacteria</taxon>
        <taxon>Bacillati</taxon>
        <taxon>Actinomycetota</taxon>
        <taxon>Actinomycetes</taxon>
        <taxon>Micromonosporales</taxon>
        <taxon>Micromonosporaceae</taxon>
        <taxon>Micromonospora</taxon>
    </lineage>
</organism>
<feature type="region of interest" description="Disordered" evidence="3">
    <location>
        <begin position="1"/>
        <end position="21"/>
    </location>
</feature>
<name>A0ABQ4JCI2_9ACTN</name>
<dbReference type="InterPro" id="IPR020019">
    <property type="entry name" value="AcTrfase_PglD-like"/>
</dbReference>
<evidence type="ECO:0000256" key="2">
    <source>
        <dbReference type="ARBA" id="ARBA00022737"/>
    </source>
</evidence>
<dbReference type="PROSITE" id="PS00101">
    <property type="entry name" value="HEXAPEP_TRANSFERASES"/>
    <property type="match status" value="1"/>
</dbReference>
<evidence type="ECO:0000313" key="5">
    <source>
        <dbReference type="EMBL" id="GIJ27863.1"/>
    </source>
</evidence>
<evidence type="ECO:0000259" key="4">
    <source>
        <dbReference type="Pfam" id="PF17836"/>
    </source>
</evidence>
<evidence type="ECO:0000313" key="6">
    <source>
        <dbReference type="Proteomes" id="UP000653076"/>
    </source>
</evidence>
<keyword evidence="6" id="KW-1185">Reference proteome</keyword>
<dbReference type="PANTHER" id="PTHR43300">
    <property type="entry name" value="ACETYLTRANSFERASE"/>
    <property type="match status" value="1"/>
</dbReference>
<dbReference type="Proteomes" id="UP000653076">
    <property type="component" value="Unassembled WGS sequence"/>
</dbReference>